<dbReference type="Gene3D" id="3.40.50.300">
    <property type="entry name" value="P-loop containing nucleotide triphosphate hydrolases"/>
    <property type="match status" value="1"/>
</dbReference>
<dbReference type="Pfam" id="PF17862">
    <property type="entry name" value="AAA_lid_3"/>
    <property type="match status" value="1"/>
</dbReference>
<dbReference type="GO" id="GO:0005741">
    <property type="term" value="C:mitochondrial outer membrane"/>
    <property type="evidence" value="ECO:0007669"/>
    <property type="project" value="UniProtKB-SubCell"/>
</dbReference>
<dbReference type="Proteomes" id="UP000286134">
    <property type="component" value="Unassembled WGS sequence"/>
</dbReference>
<dbReference type="GO" id="GO:0016887">
    <property type="term" value="F:ATP hydrolysis activity"/>
    <property type="evidence" value="ECO:0007669"/>
    <property type="project" value="InterPro"/>
</dbReference>
<feature type="compositionally biased region" description="Basic residues" evidence="5">
    <location>
        <begin position="88"/>
        <end position="99"/>
    </location>
</feature>
<organism evidence="7 8">
    <name type="scientific">Erysiphe neolycopersici</name>
    <dbReference type="NCBI Taxonomy" id="212602"/>
    <lineage>
        <taxon>Eukaryota</taxon>
        <taxon>Fungi</taxon>
        <taxon>Dikarya</taxon>
        <taxon>Ascomycota</taxon>
        <taxon>Pezizomycotina</taxon>
        <taxon>Leotiomycetes</taxon>
        <taxon>Erysiphales</taxon>
        <taxon>Erysiphaceae</taxon>
        <taxon>Erysiphe</taxon>
    </lineage>
</organism>
<dbReference type="InterPro" id="IPR003593">
    <property type="entry name" value="AAA+_ATPase"/>
</dbReference>
<feature type="domain" description="AAA+ ATPase" evidence="6">
    <location>
        <begin position="700"/>
        <end position="834"/>
    </location>
</feature>
<comment type="caution">
    <text evidence="7">The sequence shown here is derived from an EMBL/GenBank/DDBJ whole genome shotgun (WGS) entry which is preliminary data.</text>
</comment>
<keyword evidence="2" id="KW-0547">Nucleotide-binding</keyword>
<feature type="compositionally biased region" description="Basic and acidic residues" evidence="5">
    <location>
        <begin position="909"/>
        <end position="922"/>
    </location>
</feature>
<dbReference type="InterPro" id="IPR003959">
    <property type="entry name" value="ATPase_AAA_core"/>
</dbReference>
<keyword evidence="4" id="KW-0067">ATP-binding</keyword>
<dbReference type="InterPro" id="IPR051701">
    <property type="entry name" value="Mito_OM_Translocase_MSP1"/>
</dbReference>
<dbReference type="SMART" id="SM00382">
    <property type="entry name" value="AAA"/>
    <property type="match status" value="1"/>
</dbReference>
<proteinExistence type="predicted"/>
<evidence type="ECO:0000256" key="3">
    <source>
        <dbReference type="ARBA" id="ARBA00022787"/>
    </source>
</evidence>
<dbReference type="PANTHER" id="PTHR45644:SF56">
    <property type="entry name" value="AAA ATPASE, PUTATIVE (AFU_ORTHOLOGUE AFUA_2G12920)-RELATED"/>
    <property type="match status" value="1"/>
</dbReference>
<dbReference type="Pfam" id="PF00004">
    <property type="entry name" value="AAA"/>
    <property type="match status" value="1"/>
</dbReference>
<dbReference type="InterPro" id="IPR056027">
    <property type="entry name" value="DUF7608"/>
</dbReference>
<feature type="compositionally biased region" description="Polar residues" evidence="5">
    <location>
        <begin position="59"/>
        <end position="68"/>
    </location>
</feature>
<feature type="region of interest" description="Disordered" evidence="5">
    <location>
        <begin position="334"/>
        <end position="355"/>
    </location>
</feature>
<evidence type="ECO:0000256" key="2">
    <source>
        <dbReference type="ARBA" id="ARBA00022741"/>
    </source>
</evidence>
<keyword evidence="3" id="KW-0496">Mitochondrion</keyword>
<evidence type="ECO:0000256" key="5">
    <source>
        <dbReference type="SAM" id="MobiDB-lite"/>
    </source>
</evidence>
<feature type="region of interest" description="Disordered" evidence="5">
    <location>
        <begin position="283"/>
        <end position="302"/>
    </location>
</feature>
<feature type="region of interest" description="Disordered" evidence="5">
    <location>
        <begin position="51"/>
        <end position="99"/>
    </location>
</feature>
<dbReference type="Gene3D" id="1.10.8.60">
    <property type="match status" value="1"/>
</dbReference>
<evidence type="ECO:0000259" key="6">
    <source>
        <dbReference type="SMART" id="SM00382"/>
    </source>
</evidence>
<feature type="region of interest" description="Disordered" evidence="5">
    <location>
        <begin position="976"/>
        <end position="1017"/>
    </location>
</feature>
<protein>
    <submittedName>
        <fullName evidence="7">Putative mitochondrial aaa atpase</fullName>
    </submittedName>
</protein>
<dbReference type="Pfam" id="PF24581">
    <property type="entry name" value="DUF7608"/>
    <property type="match status" value="1"/>
</dbReference>
<evidence type="ECO:0000313" key="7">
    <source>
        <dbReference type="EMBL" id="RKF57617.1"/>
    </source>
</evidence>
<dbReference type="GO" id="GO:0005524">
    <property type="term" value="F:ATP binding"/>
    <property type="evidence" value="ECO:0007669"/>
    <property type="project" value="UniProtKB-KW"/>
</dbReference>
<evidence type="ECO:0000256" key="4">
    <source>
        <dbReference type="ARBA" id="ARBA00022840"/>
    </source>
</evidence>
<keyword evidence="3" id="KW-1000">Mitochondrion outer membrane</keyword>
<name>A0A420HJL7_9PEZI</name>
<dbReference type="InterPro" id="IPR041569">
    <property type="entry name" value="AAA_lid_3"/>
</dbReference>
<dbReference type="PANTHER" id="PTHR45644">
    <property type="entry name" value="AAA ATPASE, PUTATIVE (AFU_ORTHOLOGUE AFUA_2G12920)-RELATED-RELATED"/>
    <property type="match status" value="1"/>
</dbReference>
<accession>A0A420HJL7</accession>
<evidence type="ECO:0000313" key="8">
    <source>
        <dbReference type="Proteomes" id="UP000286134"/>
    </source>
</evidence>
<reference evidence="7 8" key="1">
    <citation type="journal article" date="2018" name="BMC Genomics">
        <title>Comparative genome analyses reveal sequence features reflecting distinct modes of host-adaptation between dicot and monocot powdery mildew.</title>
        <authorList>
            <person name="Wu Y."/>
            <person name="Ma X."/>
            <person name="Pan Z."/>
            <person name="Kale S.D."/>
            <person name="Song Y."/>
            <person name="King H."/>
            <person name="Zhang Q."/>
            <person name="Presley C."/>
            <person name="Deng X."/>
            <person name="Wei C.I."/>
            <person name="Xiao S."/>
        </authorList>
    </citation>
    <scope>NUCLEOTIDE SEQUENCE [LARGE SCALE GENOMIC DNA]</scope>
    <source>
        <strain evidence="7">UMSG2</strain>
    </source>
</reference>
<sequence length="1017" mass="113293">MHASVIGAIRTACRPGARGVCDIRRGTRALRVRNFHQSLLSCKSEDSSCEKSEKRSDNLTENANTSEAKSNDGEEPSSKPSSHPSLARQKKNGARSALKKSRSNFANGLPSISLPSWFFQNNVHYGGSCEPVKLTGQCPVTELLANNEKKEINDPKTQTESDEKRHSASVIHSINHHVYTEILANVKAGLSLRPPKNITTKTALRPITVLQCHKDGASTYLDHIVSKVCSDLNADLIQLDAQDVAQIVGPYLDENIAWNATTTSLYGYNAQKVSGKLEDLEDYKSSGDQDLEQSNQEIDENSSSSVLSSIGFSSSLLGEDYSKLLNVFIQKPRGNSKSTSWSHVENNSSSRNFESISCDRSKENIGQSAWNDLKASAILRAIVEAADSKRTAEIEDMSESISKSIENNSESIDTQKFVYNTSELKTRPLIIQIKDYLELRSLDGGIELLQRLQKIVNRKWADGREIICIGTTEGFEAVYDKRGIQILQEDIIGLEKRTIIVPPDGRNLQEIQFKMDRKLRIRKINIRHLEDMIIKLTEGGEDSPIVELEKYLDSATVFASGLEENVWTFGRIHRIAVIMLGLPDLNQPDVKPKRYDGIALSQAFTVLISSDEFKFAWGAEEIKESHALNAKVSDEKKASKLTYNTYEKKLLSGVVSPEKIRTTFADIQVPEEIIEALKTLISLSLTRPEAFTYGILRRDRIPGILLYGPPGTGKTLLAKAVAKESGATVLEVTAADLNNMYVGEGEKNVKALFTLAKKLSPCVIFIDEVDSMFGSRESSRQRASHREMINQFLREWDGINDFSGFIMVATNRPYDLDDAILRRLPRRLLIDLPLEKDREAILKIHLKDERLDPSVSLTTLAKMTPFYSGSDLKNLCVAAALACVHEESKMATTANTAITSTTQHSSTENNKKINDTDKRDTEETLSPANTEDHYEFPKIRTLNMSHFRKGIEEISASINEDMSSLKAIKKFDEKYGDRKGRRKKNLSLGFGSPSSSSTTNDEDADSNLARVRPLNDI</sequence>
<dbReference type="OrthoDB" id="39734at2759"/>
<keyword evidence="8" id="KW-1185">Reference proteome</keyword>
<dbReference type="InterPro" id="IPR027417">
    <property type="entry name" value="P-loop_NTPase"/>
</dbReference>
<dbReference type="SUPFAM" id="SSF52540">
    <property type="entry name" value="P-loop containing nucleoside triphosphate hydrolases"/>
    <property type="match status" value="1"/>
</dbReference>
<evidence type="ECO:0000256" key="1">
    <source>
        <dbReference type="ARBA" id="ARBA00004572"/>
    </source>
</evidence>
<dbReference type="STRING" id="212602.A0A420HJL7"/>
<feature type="compositionally biased region" description="Low complexity" evidence="5">
    <location>
        <begin position="986"/>
        <end position="997"/>
    </location>
</feature>
<dbReference type="EMBL" id="MCFK01007299">
    <property type="protein sequence ID" value="RKF57617.1"/>
    <property type="molecule type" value="Genomic_DNA"/>
</dbReference>
<feature type="region of interest" description="Disordered" evidence="5">
    <location>
        <begin position="895"/>
        <end position="934"/>
    </location>
</feature>
<keyword evidence="3" id="KW-0472">Membrane</keyword>
<comment type="subcellular location">
    <subcellularLocation>
        <location evidence="1">Mitochondrion outer membrane</location>
        <topology evidence="1">Single-pass membrane protein</topology>
    </subcellularLocation>
</comment>
<dbReference type="AlphaFoldDB" id="A0A420HJL7"/>
<gene>
    <name evidence="7" type="ORF">OnM2_072041</name>
</gene>